<reference evidence="3" key="4">
    <citation type="submission" date="2025-05" db="UniProtKB">
        <authorList>
            <consortium name="EnsemblFungi"/>
        </authorList>
    </citation>
    <scope>IDENTIFICATION</scope>
    <source>
        <strain evidence="3">isolate 1-1 / race 1 (BBBD)</strain>
    </source>
</reference>
<evidence type="ECO:0000313" key="3">
    <source>
        <dbReference type="EnsemblFungi" id="PTTG_29395-t43_1-p1"/>
    </source>
</evidence>
<keyword evidence="4" id="KW-1185">Reference proteome</keyword>
<dbReference type="VEuPathDB" id="FungiDB:PTTG_29395"/>
<dbReference type="Proteomes" id="UP000005240">
    <property type="component" value="Unassembled WGS sequence"/>
</dbReference>
<evidence type="ECO:0000313" key="4">
    <source>
        <dbReference type="Proteomes" id="UP000005240"/>
    </source>
</evidence>
<dbReference type="AlphaFoldDB" id="A0A180G4F6"/>
<sequence length="131" mass="12992">MSGNWLIRGVGLRPPVRVLPGLPSPAGDLPASAGAAGGAPVNADLDAGLPAGLGVLHGQVRLAGAPQPALGHHAGPDDEQLQCGRVGQPGDGRQAQGARARPPLAGLHRPRHRRRLAQASLLPPGAEGGGG</sequence>
<feature type="region of interest" description="Disordered" evidence="1">
    <location>
        <begin position="64"/>
        <end position="131"/>
    </location>
</feature>
<feature type="region of interest" description="Disordered" evidence="1">
    <location>
        <begin position="20"/>
        <end position="39"/>
    </location>
</feature>
<protein>
    <submittedName>
        <fullName evidence="2 3">Uncharacterized protein</fullName>
    </submittedName>
</protein>
<proteinExistence type="predicted"/>
<reference evidence="2" key="2">
    <citation type="submission" date="2016-05" db="EMBL/GenBank/DDBJ databases">
        <title>Comparative analysis highlights variable genome content of wheat rusts and divergence of the mating loci.</title>
        <authorList>
            <person name="Cuomo C.A."/>
            <person name="Bakkeren G."/>
            <person name="Szabo L."/>
            <person name="Khalil H."/>
            <person name="Joly D."/>
            <person name="Goldberg J."/>
            <person name="Young S."/>
            <person name="Zeng Q."/>
            <person name="Fellers J."/>
        </authorList>
    </citation>
    <scope>NUCLEOTIDE SEQUENCE [LARGE SCALE GENOMIC DNA]</scope>
    <source>
        <strain evidence="2">1-1 BBBD Race 1</strain>
    </source>
</reference>
<accession>A0A180G4F6</accession>
<dbReference type="EnsemblFungi" id="PTTG_29395-t43_1">
    <property type="protein sequence ID" value="PTTG_29395-t43_1-p1"/>
    <property type="gene ID" value="PTTG_29395"/>
</dbReference>
<evidence type="ECO:0000313" key="2">
    <source>
        <dbReference type="EMBL" id="OAV87537.1"/>
    </source>
</evidence>
<reference evidence="2" key="1">
    <citation type="submission" date="2009-11" db="EMBL/GenBank/DDBJ databases">
        <authorList>
            <consortium name="The Broad Institute Genome Sequencing Platform"/>
            <person name="Ward D."/>
            <person name="Feldgarden M."/>
            <person name="Earl A."/>
            <person name="Young S.K."/>
            <person name="Zeng Q."/>
            <person name="Koehrsen M."/>
            <person name="Alvarado L."/>
            <person name="Berlin A."/>
            <person name="Bochicchio J."/>
            <person name="Borenstein D."/>
            <person name="Chapman S.B."/>
            <person name="Chen Z."/>
            <person name="Engels R."/>
            <person name="Freedman E."/>
            <person name="Gellesch M."/>
            <person name="Goldberg J."/>
            <person name="Griggs A."/>
            <person name="Gujja S."/>
            <person name="Heilman E."/>
            <person name="Heiman D."/>
            <person name="Hepburn T."/>
            <person name="Howarth C."/>
            <person name="Jen D."/>
            <person name="Larson L."/>
            <person name="Lewis B."/>
            <person name="Mehta T."/>
            <person name="Park D."/>
            <person name="Pearson M."/>
            <person name="Roberts A."/>
            <person name="Saif S."/>
            <person name="Shea T."/>
            <person name="Shenoy N."/>
            <person name="Sisk P."/>
            <person name="Stolte C."/>
            <person name="Sykes S."/>
            <person name="Thomson T."/>
            <person name="Walk T."/>
            <person name="White J."/>
            <person name="Yandava C."/>
            <person name="Izard J."/>
            <person name="Baranova O.V."/>
            <person name="Blanton J.M."/>
            <person name="Tanner A.C."/>
            <person name="Dewhirst F.E."/>
            <person name="Haas B."/>
            <person name="Nusbaum C."/>
            <person name="Birren B."/>
        </authorList>
    </citation>
    <scope>NUCLEOTIDE SEQUENCE [LARGE SCALE GENOMIC DNA]</scope>
    <source>
        <strain evidence="2">1-1 BBBD Race 1</strain>
    </source>
</reference>
<dbReference type="EMBL" id="ADAS02000363">
    <property type="protein sequence ID" value="OAV87537.1"/>
    <property type="molecule type" value="Genomic_DNA"/>
</dbReference>
<evidence type="ECO:0000256" key="1">
    <source>
        <dbReference type="SAM" id="MobiDB-lite"/>
    </source>
</evidence>
<organism evidence="2">
    <name type="scientific">Puccinia triticina (isolate 1-1 / race 1 (BBBD))</name>
    <name type="common">Brown leaf rust fungus</name>
    <dbReference type="NCBI Taxonomy" id="630390"/>
    <lineage>
        <taxon>Eukaryota</taxon>
        <taxon>Fungi</taxon>
        <taxon>Dikarya</taxon>
        <taxon>Basidiomycota</taxon>
        <taxon>Pucciniomycotina</taxon>
        <taxon>Pucciniomycetes</taxon>
        <taxon>Pucciniales</taxon>
        <taxon>Pucciniaceae</taxon>
        <taxon>Puccinia</taxon>
    </lineage>
</organism>
<reference evidence="3 4" key="3">
    <citation type="journal article" date="2017" name="G3 (Bethesda)">
        <title>Comparative analysis highlights variable genome content of wheat rusts and divergence of the mating loci.</title>
        <authorList>
            <person name="Cuomo C.A."/>
            <person name="Bakkeren G."/>
            <person name="Khalil H.B."/>
            <person name="Panwar V."/>
            <person name="Joly D."/>
            <person name="Linning R."/>
            <person name="Sakthikumar S."/>
            <person name="Song X."/>
            <person name="Adiconis X."/>
            <person name="Fan L."/>
            <person name="Goldberg J.M."/>
            <person name="Levin J.Z."/>
            <person name="Young S."/>
            <person name="Zeng Q."/>
            <person name="Anikster Y."/>
            <person name="Bruce M."/>
            <person name="Wang M."/>
            <person name="Yin C."/>
            <person name="McCallum B."/>
            <person name="Szabo L.J."/>
            <person name="Hulbert S."/>
            <person name="Chen X."/>
            <person name="Fellers J.P."/>
        </authorList>
    </citation>
    <scope>NUCLEOTIDE SEQUENCE</scope>
    <source>
        <strain evidence="3">isolate 1-1 / race 1 (BBBD)</strain>
        <strain evidence="4">Isolate 1-1 / race 1 (BBBD)</strain>
    </source>
</reference>
<name>A0A180G4F6_PUCT1</name>
<gene>
    <name evidence="2" type="ORF">PTTG_29395</name>
</gene>
<feature type="non-terminal residue" evidence="2">
    <location>
        <position position="131"/>
    </location>
</feature>